<comment type="caution">
    <text evidence="2">The sequence shown here is derived from an EMBL/GenBank/DDBJ whole genome shotgun (WGS) entry which is preliminary data.</text>
</comment>
<dbReference type="AlphaFoldDB" id="A0A4R0R726"/>
<reference evidence="2 3" key="1">
    <citation type="submission" date="2018-11" db="EMBL/GenBank/DDBJ databases">
        <title>Genome assembly of Steccherinum ochraceum LE-BIN_3174, the white-rot fungus of the Steccherinaceae family (The Residual Polyporoid clade, Polyporales, Basidiomycota).</title>
        <authorList>
            <person name="Fedorova T.V."/>
            <person name="Glazunova O.A."/>
            <person name="Landesman E.O."/>
            <person name="Moiseenko K.V."/>
            <person name="Psurtseva N.V."/>
            <person name="Savinova O.S."/>
            <person name="Shakhova N.V."/>
            <person name="Tyazhelova T.V."/>
            <person name="Vasina D.V."/>
        </authorList>
    </citation>
    <scope>NUCLEOTIDE SEQUENCE [LARGE SCALE GENOMIC DNA]</scope>
    <source>
        <strain evidence="2 3">LE-BIN_3174</strain>
    </source>
</reference>
<proteinExistence type="predicted"/>
<evidence type="ECO:0000313" key="3">
    <source>
        <dbReference type="Proteomes" id="UP000292702"/>
    </source>
</evidence>
<name>A0A4R0R726_9APHY</name>
<protein>
    <recommendedName>
        <fullName evidence="4">F-box domain-containing protein</fullName>
    </recommendedName>
</protein>
<dbReference type="Proteomes" id="UP000292702">
    <property type="component" value="Unassembled WGS sequence"/>
</dbReference>
<feature type="compositionally biased region" description="Acidic residues" evidence="1">
    <location>
        <begin position="378"/>
        <end position="394"/>
    </location>
</feature>
<evidence type="ECO:0008006" key="4">
    <source>
        <dbReference type="Google" id="ProtNLM"/>
    </source>
</evidence>
<dbReference type="EMBL" id="RWJN01000394">
    <property type="protein sequence ID" value="TCD62183.1"/>
    <property type="molecule type" value="Genomic_DNA"/>
</dbReference>
<gene>
    <name evidence="2" type="ORF">EIP91_007241</name>
</gene>
<accession>A0A4R0R726</accession>
<sequence>MSSTSRFSSLSPQLRHEIFGHLDKDGLSACSLLSKEHSKTAQELLLRSVTVRHWKEDTSTYVFTACLSTLSKRSPHKLKLIENLTITAVDPSPDSFPVPATVYVEDIALILAQLPALRSLKLLSVQIRDDLKTAQPQIVPRPLQVLTLEYTDFLIPRPIKPYVRCALFTLFSMFSSIGSLDFRKGVSFAPDGSRAGGPIGKLSANAPLVVREMAVTWFLYRGWMPDSDICDYLIEACRIQVADTLKITMDSERGKVFAKKFGRDVSRLEVTGPKSDENSDELWDHTEHCKALTTLVFGGRLNPMEDFFALDELIASAAESLTHVTLCWPYSHKRSSREKVEMLVDQKWANVDSALSQFEKLARVEILCEYDETIREADGEDDEDEEWSEDDDGEKADARDAHGSSTVKTLFSMKGALDRILSQMPLLRARNIVILRVNPS</sequence>
<evidence type="ECO:0000313" key="2">
    <source>
        <dbReference type="EMBL" id="TCD62183.1"/>
    </source>
</evidence>
<feature type="region of interest" description="Disordered" evidence="1">
    <location>
        <begin position="375"/>
        <end position="404"/>
    </location>
</feature>
<keyword evidence="3" id="KW-1185">Reference proteome</keyword>
<organism evidence="2 3">
    <name type="scientific">Steccherinum ochraceum</name>
    <dbReference type="NCBI Taxonomy" id="92696"/>
    <lineage>
        <taxon>Eukaryota</taxon>
        <taxon>Fungi</taxon>
        <taxon>Dikarya</taxon>
        <taxon>Basidiomycota</taxon>
        <taxon>Agaricomycotina</taxon>
        <taxon>Agaricomycetes</taxon>
        <taxon>Polyporales</taxon>
        <taxon>Steccherinaceae</taxon>
        <taxon>Steccherinum</taxon>
    </lineage>
</organism>
<evidence type="ECO:0000256" key="1">
    <source>
        <dbReference type="SAM" id="MobiDB-lite"/>
    </source>
</evidence>